<dbReference type="Proteomes" id="UP000054498">
    <property type="component" value="Unassembled WGS sequence"/>
</dbReference>
<dbReference type="RefSeq" id="XP_013898624.1">
    <property type="nucleotide sequence ID" value="XM_014043170.1"/>
</dbReference>
<evidence type="ECO:0000313" key="2">
    <source>
        <dbReference type="Proteomes" id="UP000054498"/>
    </source>
</evidence>
<dbReference type="EMBL" id="KK101798">
    <property type="protein sequence ID" value="KIY99604.1"/>
    <property type="molecule type" value="Genomic_DNA"/>
</dbReference>
<dbReference type="KEGG" id="mng:MNEG_8359"/>
<dbReference type="GeneID" id="25741235"/>
<reference evidence="1 2" key="1">
    <citation type="journal article" date="2013" name="BMC Genomics">
        <title>Reconstruction of the lipid metabolism for the microalga Monoraphidium neglectum from its genome sequence reveals characteristics suitable for biofuel production.</title>
        <authorList>
            <person name="Bogen C."/>
            <person name="Al-Dilaimi A."/>
            <person name="Albersmeier A."/>
            <person name="Wichmann J."/>
            <person name="Grundmann M."/>
            <person name="Rupp O."/>
            <person name="Lauersen K.J."/>
            <person name="Blifernez-Klassen O."/>
            <person name="Kalinowski J."/>
            <person name="Goesmann A."/>
            <person name="Mussgnug J.H."/>
            <person name="Kruse O."/>
        </authorList>
    </citation>
    <scope>NUCLEOTIDE SEQUENCE [LARGE SCALE GENOMIC DNA]</scope>
    <source>
        <strain evidence="1 2">SAG 48.87</strain>
    </source>
</reference>
<dbReference type="InterPro" id="IPR027417">
    <property type="entry name" value="P-loop_NTPase"/>
</dbReference>
<dbReference type="OrthoDB" id="1696305at2759"/>
<dbReference type="PANTHER" id="PTHR46434:SF1">
    <property type="entry name" value="GENETIC INTERACTOR OF PROHIBITINS 3, MITOCHONDRIAL"/>
    <property type="match status" value="1"/>
</dbReference>
<organism evidence="1 2">
    <name type="scientific">Monoraphidium neglectum</name>
    <dbReference type="NCBI Taxonomy" id="145388"/>
    <lineage>
        <taxon>Eukaryota</taxon>
        <taxon>Viridiplantae</taxon>
        <taxon>Chlorophyta</taxon>
        <taxon>core chlorophytes</taxon>
        <taxon>Chlorophyceae</taxon>
        <taxon>CS clade</taxon>
        <taxon>Sphaeropleales</taxon>
        <taxon>Selenastraceae</taxon>
        <taxon>Monoraphidium</taxon>
    </lineage>
</organism>
<dbReference type="InterPro" id="IPR050896">
    <property type="entry name" value="Mito_lipid_metab_GTPase"/>
</dbReference>
<sequence length="60" mass="6798">ATSRRVEQWVRLRLRQAGLPRPQAVFMTSAVNGFGVKELLGRLRDDMGFRADLWVVGAQN</sequence>
<evidence type="ECO:0000313" key="1">
    <source>
        <dbReference type="EMBL" id="KIY99604.1"/>
    </source>
</evidence>
<keyword evidence="2" id="KW-1185">Reference proteome</keyword>
<dbReference type="Gene3D" id="3.40.50.300">
    <property type="entry name" value="P-loop containing nucleotide triphosphate hydrolases"/>
    <property type="match status" value="1"/>
</dbReference>
<feature type="non-terminal residue" evidence="1">
    <location>
        <position position="60"/>
    </location>
</feature>
<dbReference type="AlphaFoldDB" id="A0A0D2M8J4"/>
<feature type="non-terminal residue" evidence="1">
    <location>
        <position position="1"/>
    </location>
</feature>
<gene>
    <name evidence="1" type="ORF">MNEG_8359</name>
</gene>
<proteinExistence type="predicted"/>
<protein>
    <submittedName>
        <fullName evidence="1">Uncharacterized protein</fullName>
    </submittedName>
</protein>
<dbReference type="PANTHER" id="PTHR46434">
    <property type="entry name" value="GENETIC INTERACTOR OF PROHIBITINS 3, MITOCHONDRIAL"/>
    <property type="match status" value="1"/>
</dbReference>
<name>A0A0D2M8J4_9CHLO</name>
<dbReference type="STRING" id="145388.A0A0D2M8J4"/>
<accession>A0A0D2M8J4</accession>
<dbReference type="GO" id="GO:0005739">
    <property type="term" value="C:mitochondrion"/>
    <property type="evidence" value="ECO:0007669"/>
    <property type="project" value="TreeGrafter"/>
</dbReference>